<evidence type="ECO:0000256" key="3">
    <source>
        <dbReference type="ARBA" id="ARBA00022475"/>
    </source>
</evidence>
<organism evidence="10 11">
    <name type="scientific">Xanthobacter tagetidis</name>
    <dbReference type="NCBI Taxonomy" id="60216"/>
    <lineage>
        <taxon>Bacteria</taxon>
        <taxon>Pseudomonadati</taxon>
        <taxon>Pseudomonadota</taxon>
        <taxon>Alphaproteobacteria</taxon>
        <taxon>Hyphomicrobiales</taxon>
        <taxon>Xanthobacteraceae</taxon>
        <taxon>Xanthobacter</taxon>
    </lineage>
</organism>
<dbReference type="GO" id="GO:0022857">
    <property type="term" value="F:transmembrane transporter activity"/>
    <property type="evidence" value="ECO:0007669"/>
    <property type="project" value="InterPro"/>
</dbReference>
<evidence type="ECO:0000256" key="5">
    <source>
        <dbReference type="ARBA" id="ARBA00022970"/>
    </source>
</evidence>
<feature type="transmembrane region" description="Helical" evidence="9">
    <location>
        <begin position="65"/>
        <end position="91"/>
    </location>
</feature>
<comment type="subcellular location">
    <subcellularLocation>
        <location evidence="1">Cell membrane</location>
        <topology evidence="1">Multi-pass membrane protein</topology>
    </subcellularLocation>
</comment>
<keyword evidence="6 9" id="KW-1133">Transmembrane helix</keyword>
<dbReference type="PANTHER" id="PTHR11795:SF450">
    <property type="entry name" value="ABC TRANSPORTER PERMEASE PROTEIN"/>
    <property type="match status" value="1"/>
</dbReference>
<evidence type="ECO:0000256" key="7">
    <source>
        <dbReference type="ARBA" id="ARBA00023136"/>
    </source>
</evidence>
<evidence type="ECO:0000256" key="2">
    <source>
        <dbReference type="ARBA" id="ARBA00022448"/>
    </source>
</evidence>
<feature type="transmembrane region" description="Helical" evidence="9">
    <location>
        <begin position="151"/>
        <end position="178"/>
    </location>
</feature>
<dbReference type="AlphaFoldDB" id="A0A3L7ADV4"/>
<evidence type="ECO:0000256" key="8">
    <source>
        <dbReference type="ARBA" id="ARBA00037998"/>
    </source>
</evidence>
<evidence type="ECO:0000256" key="1">
    <source>
        <dbReference type="ARBA" id="ARBA00004651"/>
    </source>
</evidence>
<feature type="transmembrane region" description="Helical" evidence="9">
    <location>
        <begin position="207"/>
        <end position="233"/>
    </location>
</feature>
<evidence type="ECO:0000256" key="4">
    <source>
        <dbReference type="ARBA" id="ARBA00022692"/>
    </source>
</evidence>
<keyword evidence="5" id="KW-0029">Amino-acid transport</keyword>
<dbReference type="GO" id="GO:0005886">
    <property type="term" value="C:plasma membrane"/>
    <property type="evidence" value="ECO:0007669"/>
    <property type="project" value="UniProtKB-SubCell"/>
</dbReference>
<feature type="transmembrane region" description="Helical" evidence="9">
    <location>
        <begin position="280"/>
        <end position="302"/>
    </location>
</feature>
<keyword evidence="11" id="KW-1185">Reference proteome</keyword>
<name>A0A3L7ADV4_9HYPH</name>
<evidence type="ECO:0000256" key="6">
    <source>
        <dbReference type="ARBA" id="ARBA00022989"/>
    </source>
</evidence>
<keyword evidence="4 9" id="KW-0812">Transmembrane</keyword>
<evidence type="ECO:0000313" key="11">
    <source>
        <dbReference type="Proteomes" id="UP000269692"/>
    </source>
</evidence>
<dbReference type="Pfam" id="PF02653">
    <property type="entry name" value="BPD_transp_2"/>
    <property type="match status" value="1"/>
</dbReference>
<dbReference type="InterPro" id="IPR001851">
    <property type="entry name" value="ABC_transp_permease"/>
</dbReference>
<accession>A0A3L7ADV4</accession>
<keyword evidence="2" id="KW-0813">Transport</keyword>
<comment type="caution">
    <text evidence="10">The sequence shown here is derived from an EMBL/GenBank/DDBJ whole genome shotgun (WGS) entry which is preliminary data.</text>
</comment>
<evidence type="ECO:0000256" key="9">
    <source>
        <dbReference type="SAM" id="Phobius"/>
    </source>
</evidence>
<feature type="transmembrane region" description="Helical" evidence="9">
    <location>
        <begin position="111"/>
        <end position="131"/>
    </location>
</feature>
<keyword evidence="7 9" id="KW-0472">Membrane</keyword>
<evidence type="ECO:0000313" key="10">
    <source>
        <dbReference type="EMBL" id="RLP78417.1"/>
    </source>
</evidence>
<feature type="transmembrane region" description="Helical" evidence="9">
    <location>
        <begin position="245"/>
        <end position="268"/>
    </location>
</feature>
<dbReference type="CDD" id="cd06582">
    <property type="entry name" value="TM_PBP1_LivH_like"/>
    <property type="match status" value="1"/>
</dbReference>
<dbReference type="InterPro" id="IPR052157">
    <property type="entry name" value="BCAA_transport_permease"/>
</dbReference>
<reference evidence="10 11" key="1">
    <citation type="submission" date="2018-10" db="EMBL/GenBank/DDBJ databases">
        <title>Xanthobacter tagetidis genome sequencing and assembly.</title>
        <authorList>
            <person name="Maclea K.S."/>
            <person name="Goen A.E."/>
            <person name="Fatima S.A."/>
        </authorList>
    </citation>
    <scope>NUCLEOTIDE SEQUENCE [LARGE SCALE GENOMIC DNA]</scope>
    <source>
        <strain evidence="10 11">ATCC 700314</strain>
    </source>
</reference>
<protein>
    <submittedName>
        <fullName evidence="10">Branched-chain amino acid ABC transporter permease</fullName>
    </submittedName>
</protein>
<proteinExistence type="inferred from homology"/>
<keyword evidence="3" id="KW-1003">Cell membrane</keyword>
<gene>
    <name evidence="10" type="ORF">D9R14_11455</name>
</gene>
<dbReference type="PANTHER" id="PTHR11795">
    <property type="entry name" value="BRANCHED-CHAIN AMINO ACID TRANSPORT SYSTEM PERMEASE PROTEIN LIVH"/>
    <property type="match status" value="1"/>
</dbReference>
<dbReference type="GO" id="GO:0006865">
    <property type="term" value="P:amino acid transport"/>
    <property type="evidence" value="ECO:0007669"/>
    <property type="project" value="UniProtKB-KW"/>
</dbReference>
<feature type="transmembrane region" description="Helical" evidence="9">
    <location>
        <begin position="20"/>
        <end position="45"/>
    </location>
</feature>
<sequence length="310" mass="32637">MAPAGSGRRPSMKTQDMMIFGYLMATGLTTGALYALVAIGVVVVFRATGVVNFAHGEMFMIGGFLAWTAHVMFGLPFLVAFAAAVAGTFVLGIITYQTTFRPLASTGNQNAILLAMVGLSFVLKGIARDLWGGRGDYLSFPPLVSPTPVDIFGFMIMSQQLIVLGAAIAVMIGFWLFFRFTRAGKFMQATADNTKAARLVGLRVDRVFMLTFAVGAAIAGAAATLMAPLTLLYPDVGFSLFVKGFAAAALGGLGSIPGAIVGGFLLGVTEQLSANYIATGLQEVAAFILIFLVMIFIPNGLFGTAARRRV</sequence>
<dbReference type="EMBL" id="RCTF01000008">
    <property type="protein sequence ID" value="RLP78417.1"/>
    <property type="molecule type" value="Genomic_DNA"/>
</dbReference>
<comment type="similarity">
    <text evidence="8">Belongs to the binding-protein-dependent transport system permease family. LivHM subfamily.</text>
</comment>
<dbReference type="Proteomes" id="UP000269692">
    <property type="component" value="Unassembled WGS sequence"/>
</dbReference>